<sequence>MKAVILAGGYGTRISEESGVRPKPMVEIGGKPILWHIMKIYAHHGIHDFVICCGYKGHMIKQYFSDYFLHNADVTFRMDRNEMQVHRNNTEPWNVTLVDTGQETMTGGRLRRVREYLDDSTFCLTYGDGVGDVDISAAVRYHQQQGVQATLTAVRQPGRFGVFNLQDSAERIESFTEKPEGGETPWINGGFFVLEPSVLDYIDDDDTVWEKAPLERLARENSLAAFRHTGFWQPMDTLRDRNMLEELWQKNQAKWKVWDKVAQPLSTPDPVLAEIMASPVQAPQGQRVAAATIMPAS</sequence>
<accession>A0ABY7LPJ2</accession>
<dbReference type="EC" id="2.7.7.33" evidence="2"/>
<keyword evidence="3" id="KW-1185">Reference proteome</keyword>
<dbReference type="RefSeq" id="WP_269560399.1">
    <property type="nucleotide sequence ID" value="NZ_CP114767.1"/>
</dbReference>
<dbReference type="Proteomes" id="UP001211005">
    <property type="component" value="Chromosome"/>
</dbReference>
<keyword evidence="2" id="KW-0808">Transferase</keyword>
<dbReference type="PANTHER" id="PTHR47183:SF1">
    <property type="entry name" value="GLUCOSE-1-PHOSPHATE CYTIDYLYLTRANSFERASE"/>
    <property type="match status" value="1"/>
</dbReference>
<dbReference type="CDD" id="cd02524">
    <property type="entry name" value="G1P_cytidylyltransferase"/>
    <property type="match status" value="1"/>
</dbReference>
<evidence type="ECO:0000259" key="1">
    <source>
        <dbReference type="Pfam" id="PF00483"/>
    </source>
</evidence>
<dbReference type="Gene3D" id="3.90.550.10">
    <property type="entry name" value="Spore Coat Polysaccharide Biosynthesis Protein SpsA, Chain A"/>
    <property type="match status" value="1"/>
</dbReference>
<feature type="domain" description="Nucleotidyl transferase" evidence="1">
    <location>
        <begin position="2"/>
        <end position="205"/>
    </location>
</feature>
<dbReference type="GO" id="GO:0047343">
    <property type="term" value="F:glucose-1-phosphate cytidylyltransferase activity"/>
    <property type="evidence" value="ECO:0007669"/>
    <property type="project" value="UniProtKB-EC"/>
</dbReference>
<name>A0ABY7LPJ2_9BACT</name>
<gene>
    <name evidence="2" type="primary">rfbF</name>
    <name evidence="2" type="ORF">O3303_02025</name>
</gene>
<dbReference type="InterPro" id="IPR046981">
    <property type="entry name" value="G1P_cyt_trans"/>
</dbReference>
<organism evidence="2 3">
    <name type="scientific">Hymenobacter canadensis</name>
    <dbReference type="NCBI Taxonomy" id="2999067"/>
    <lineage>
        <taxon>Bacteria</taxon>
        <taxon>Pseudomonadati</taxon>
        <taxon>Bacteroidota</taxon>
        <taxon>Cytophagia</taxon>
        <taxon>Cytophagales</taxon>
        <taxon>Hymenobacteraceae</taxon>
        <taxon>Hymenobacter</taxon>
    </lineage>
</organism>
<reference evidence="2 3" key="1">
    <citation type="submission" date="2022-12" db="EMBL/GenBank/DDBJ databases">
        <title>Hymenobacter canadensis sp. nov. isolated from lake water of the Cambridge Bay, Canada.</title>
        <authorList>
            <person name="Kim W.H."/>
            <person name="Lee Y.M."/>
        </authorList>
    </citation>
    <scope>NUCLEOTIDE SEQUENCE [LARGE SCALE GENOMIC DNA]</scope>
    <source>
        <strain evidence="2 3">PAMC 29467</strain>
    </source>
</reference>
<dbReference type="PANTHER" id="PTHR47183">
    <property type="entry name" value="GLUCOSE-1-PHOSPHATE CYTIDYLYLTRANSFERASE-RELATED"/>
    <property type="match status" value="1"/>
</dbReference>
<dbReference type="EMBL" id="CP114767">
    <property type="protein sequence ID" value="WBA42343.1"/>
    <property type="molecule type" value="Genomic_DNA"/>
</dbReference>
<dbReference type="NCBIfam" id="TIGR02623">
    <property type="entry name" value="G1P_cyt_trans"/>
    <property type="match status" value="1"/>
</dbReference>
<dbReference type="InterPro" id="IPR029044">
    <property type="entry name" value="Nucleotide-diphossugar_trans"/>
</dbReference>
<dbReference type="SUPFAM" id="SSF53448">
    <property type="entry name" value="Nucleotide-diphospho-sugar transferases"/>
    <property type="match status" value="1"/>
</dbReference>
<evidence type="ECO:0000313" key="2">
    <source>
        <dbReference type="EMBL" id="WBA42343.1"/>
    </source>
</evidence>
<proteinExistence type="predicted"/>
<dbReference type="Pfam" id="PF00483">
    <property type="entry name" value="NTP_transferase"/>
    <property type="match status" value="1"/>
</dbReference>
<keyword evidence="2" id="KW-0548">Nucleotidyltransferase</keyword>
<protein>
    <submittedName>
        <fullName evidence="2">Glucose-1-phosphate cytidylyltransferase</fullName>
        <ecNumber evidence="2">2.7.7.33</ecNumber>
    </submittedName>
</protein>
<evidence type="ECO:0000313" key="3">
    <source>
        <dbReference type="Proteomes" id="UP001211005"/>
    </source>
</evidence>
<dbReference type="InterPro" id="IPR005835">
    <property type="entry name" value="NTP_transferase_dom"/>
</dbReference>
<dbReference type="InterPro" id="IPR013446">
    <property type="entry name" value="G1P_cyt_trans-like"/>
</dbReference>